<dbReference type="InParanoid" id="S0EWP0"/>
<gene>
    <name evidence="1" type="ORF">CCALI_02388</name>
</gene>
<dbReference type="HOGENOM" id="CLU_2394467_0_0_0"/>
<protein>
    <submittedName>
        <fullName evidence="1">Uncharacterized conserved protein</fullName>
    </submittedName>
</protein>
<dbReference type="AlphaFoldDB" id="S0EWP0"/>
<dbReference type="KEGG" id="ccz:CCALI_02388"/>
<reference evidence="2" key="1">
    <citation type="submission" date="2013-03" db="EMBL/GenBank/DDBJ databases">
        <title>Genome sequence of Chthonomonas calidirosea, the first sequenced genome from the Armatimonadetes phylum (formally candidate division OP10).</title>
        <authorList>
            <person name="Lee K.C.Y."/>
            <person name="Morgan X.C."/>
            <person name="Dunfield P.F."/>
            <person name="Tamas I."/>
            <person name="Houghton K.M."/>
            <person name="Vyssotski M."/>
            <person name="Ryan J.L.J."/>
            <person name="Lagutin K."/>
            <person name="McDonald I.R."/>
            <person name="Stott M.B."/>
        </authorList>
    </citation>
    <scope>NUCLEOTIDE SEQUENCE [LARGE SCALE GENOMIC DNA]</scope>
    <source>
        <strain evidence="2">DSM 23976 / ICMP 18418 / T49</strain>
    </source>
</reference>
<dbReference type="STRING" id="454171.CP488_01705"/>
<organism evidence="1 2">
    <name type="scientific">Chthonomonas calidirosea (strain DSM 23976 / ICMP 18418 / T49)</name>
    <dbReference type="NCBI Taxonomy" id="1303518"/>
    <lineage>
        <taxon>Bacteria</taxon>
        <taxon>Bacillati</taxon>
        <taxon>Armatimonadota</taxon>
        <taxon>Chthonomonadia</taxon>
        <taxon>Chthonomonadales</taxon>
        <taxon>Chthonomonadaceae</taxon>
        <taxon>Chthonomonas</taxon>
    </lineage>
</organism>
<dbReference type="PATRIC" id="fig|1303518.3.peg.2484"/>
<sequence length="93" mass="10232">MESESEETAKNEPTSALEPQPLEPWFLKLLACPACPQRWPLQLDESKTALHCWCGSYAYPISPEGIPVLLVEEAILLDEQADPATVAPPQEGD</sequence>
<proteinExistence type="predicted"/>
<evidence type="ECO:0000313" key="1">
    <source>
        <dbReference type="EMBL" id="CCW36192.1"/>
    </source>
</evidence>
<keyword evidence="2" id="KW-1185">Reference proteome</keyword>
<dbReference type="EMBL" id="HF951689">
    <property type="protein sequence ID" value="CCW36192.1"/>
    <property type="molecule type" value="Genomic_DNA"/>
</dbReference>
<accession>S0EWP0</accession>
<dbReference type="OrthoDB" id="9812205at2"/>
<dbReference type="SUPFAM" id="SSF158997">
    <property type="entry name" value="Trm112p-like"/>
    <property type="match status" value="1"/>
</dbReference>
<evidence type="ECO:0000313" key="2">
    <source>
        <dbReference type="Proteomes" id="UP000014227"/>
    </source>
</evidence>
<dbReference type="eggNOG" id="COG2835">
    <property type="taxonomic scope" value="Bacteria"/>
</dbReference>
<dbReference type="RefSeq" id="WP_016483709.1">
    <property type="nucleotide sequence ID" value="NC_021487.1"/>
</dbReference>
<dbReference type="Proteomes" id="UP000014227">
    <property type="component" value="Chromosome I"/>
</dbReference>
<dbReference type="Gene3D" id="2.20.25.10">
    <property type="match status" value="1"/>
</dbReference>
<name>S0EWP0_CHTCT</name>